<dbReference type="InterPro" id="IPR002575">
    <property type="entry name" value="Aminoglycoside_PTrfase"/>
</dbReference>
<organism evidence="2 3">
    <name type="scientific">Cytobacillus oceanisediminis 2691</name>
    <dbReference type="NCBI Taxonomy" id="1196031"/>
    <lineage>
        <taxon>Bacteria</taxon>
        <taxon>Bacillati</taxon>
        <taxon>Bacillota</taxon>
        <taxon>Bacilli</taxon>
        <taxon>Bacillales</taxon>
        <taxon>Bacillaceae</taxon>
        <taxon>Cytobacillus</taxon>
    </lineage>
</organism>
<gene>
    <name evidence="2" type="ORF">A361_12555</name>
</gene>
<dbReference type="Proteomes" id="UP000077856">
    <property type="component" value="Chromosome"/>
</dbReference>
<dbReference type="Gene3D" id="3.90.1200.10">
    <property type="match status" value="1"/>
</dbReference>
<dbReference type="KEGG" id="bon:A361_12555"/>
<feature type="domain" description="Aminoglycoside phosphotransferase" evidence="1">
    <location>
        <begin position="102"/>
        <end position="230"/>
    </location>
</feature>
<proteinExistence type="predicted"/>
<dbReference type="InterPro" id="IPR051678">
    <property type="entry name" value="AGP_Transferase"/>
</dbReference>
<accession>A0A160MC33</accession>
<dbReference type="eggNOG" id="COG3173">
    <property type="taxonomic scope" value="Bacteria"/>
</dbReference>
<dbReference type="PANTHER" id="PTHR21310">
    <property type="entry name" value="AMINOGLYCOSIDE PHOSPHOTRANSFERASE-RELATED-RELATED"/>
    <property type="match status" value="1"/>
</dbReference>
<evidence type="ECO:0000313" key="2">
    <source>
        <dbReference type="EMBL" id="AND39938.1"/>
    </source>
</evidence>
<dbReference type="STRING" id="1196031.A361_12555"/>
<dbReference type="SUPFAM" id="SSF56112">
    <property type="entry name" value="Protein kinase-like (PK-like)"/>
    <property type="match status" value="1"/>
</dbReference>
<dbReference type="AlphaFoldDB" id="A0A160MC33"/>
<evidence type="ECO:0000313" key="3">
    <source>
        <dbReference type="Proteomes" id="UP000077856"/>
    </source>
</evidence>
<dbReference type="EMBL" id="CP015506">
    <property type="protein sequence ID" value="AND39938.1"/>
    <property type="molecule type" value="Genomic_DNA"/>
</dbReference>
<dbReference type="Pfam" id="PF01636">
    <property type="entry name" value="APH"/>
    <property type="match status" value="1"/>
</dbReference>
<protein>
    <recommendedName>
        <fullName evidence="1">Aminoglycoside phosphotransferase domain-containing protein</fullName>
    </recommendedName>
</protein>
<evidence type="ECO:0000259" key="1">
    <source>
        <dbReference type="Pfam" id="PF01636"/>
    </source>
</evidence>
<dbReference type="RefSeq" id="WP_019379955.1">
    <property type="nucleotide sequence ID" value="NZ_CP015506.1"/>
</dbReference>
<reference evidence="2 3" key="1">
    <citation type="submission" date="2016-04" db="EMBL/GenBank/DDBJ databases">
        <title>Complete genome sequence of Bacillus oceanisediminis strain 2691.</title>
        <authorList>
            <person name="Jeong H."/>
            <person name="Kim H.J."/>
            <person name="Lee D.-W."/>
        </authorList>
    </citation>
    <scope>NUCLEOTIDE SEQUENCE [LARGE SCALE GENOMIC DNA]</scope>
    <source>
        <strain evidence="2 3">2691</strain>
    </source>
</reference>
<dbReference type="InterPro" id="IPR011009">
    <property type="entry name" value="Kinase-like_dom_sf"/>
</dbReference>
<sequence>MFTNIVTENGTLNDRYILRRENLYQGANGRFVERFFIDASKSFIFKPLTNNTQLGKEVWIFENVLSELPLKFPKILSYSVQNKLSVNWIILEDLGTITHTFDSNIALELTALMAKWHSLPAERFSHAQLKGPKPPIEEMADQILQNKEKVFSIFKLHNISDRLGNKIFSAFTSKPFSTVKVLCHGDLHQGNYGYAGDKTVVLDWEHCHMNTPFWDLFHLIDISHPDFPKPNNHTMRNMILDCYCKEIQISAPDREKFKQEYYVFSAVFSVWMMMLIQSDLDNQRAKWTPEQLSRQLKETIHNLVECAEEII</sequence>
<name>A0A160MC33_9BACI</name>